<organism evidence="2 3">
    <name type="scientific">Mycena albidolilacea</name>
    <dbReference type="NCBI Taxonomy" id="1033008"/>
    <lineage>
        <taxon>Eukaryota</taxon>
        <taxon>Fungi</taxon>
        <taxon>Dikarya</taxon>
        <taxon>Basidiomycota</taxon>
        <taxon>Agaricomycotina</taxon>
        <taxon>Agaricomycetes</taxon>
        <taxon>Agaricomycetidae</taxon>
        <taxon>Agaricales</taxon>
        <taxon>Marasmiineae</taxon>
        <taxon>Mycenaceae</taxon>
        <taxon>Mycena</taxon>
    </lineage>
</organism>
<dbReference type="AlphaFoldDB" id="A0AAD7EJ20"/>
<dbReference type="CDD" id="cd09917">
    <property type="entry name" value="F-box_SF"/>
    <property type="match status" value="1"/>
</dbReference>
<keyword evidence="3" id="KW-1185">Reference proteome</keyword>
<accession>A0AAD7EJ20</accession>
<dbReference type="Proteomes" id="UP001218218">
    <property type="component" value="Unassembled WGS sequence"/>
</dbReference>
<comment type="caution">
    <text evidence="2">The sequence shown here is derived from an EMBL/GenBank/DDBJ whole genome shotgun (WGS) entry which is preliminary data.</text>
</comment>
<protein>
    <recommendedName>
        <fullName evidence="1">F-box domain-containing protein</fullName>
    </recommendedName>
</protein>
<evidence type="ECO:0000313" key="2">
    <source>
        <dbReference type="EMBL" id="KAJ7325839.1"/>
    </source>
</evidence>
<evidence type="ECO:0000313" key="3">
    <source>
        <dbReference type="Proteomes" id="UP001218218"/>
    </source>
</evidence>
<name>A0AAD7EJ20_9AGAR</name>
<proteinExistence type="predicted"/>
<feature type="domain" description="F-box" evidence="1">
    <location>
        <begin position="15"/>
        <end position="45"/>
    </location>
</feature>
<dbReference type="InterPro" id="IPR036047">
    <property type="entry name" value="F-box-like_dom_sf"/>
</dbReference>
<evidence type="ECO:0000259" key="1">
    <source>
        <dbReference type="Pfam" id="PF12937"/>
    </source>
</evidence>
<sequence>MASPPTTGVQPRFSDELILEILSHLTDADLLSLATVSKHIHDMALLGHLARYGISESDIETNSFDTTSGAVPALSAARFITRIDMLRLRFLLSLKFDRDVAALATLARRLPPIKSIDLEFSPWPRNRAPRFDIQGLLLELISSCRSRPAITVSPLMVSIARPRKPSRARRLLGRLRAVGSKKHVPTKITIDEEQFRQGLIIFSIMRQGGILPSVSIRTFDPPAPIGSLIVVRAAGITDLRFPPGLRLSSAEMSALLTHLRLPLLRGSHLSLSPTSEPALHSFICRHPTLQTLRLISIVSKECPAAPPPLPSDVLPQLEHIFGSSRLLAWILTSPPPLPYLAVITLELDGSTGDSYRAALRGLAARSAADTLVLKLIGWAPWNAPDFAAPTAPERALPHITDLRLTFHFPSYVPRNALLLQWLRLFSGLREVSLFDALSLEAWCVVFRKEIPQVTFTAYILAENKTR</sequence>
<dbReference type="Pfam" id="PF12937">
    <property type="entry name" value="F-box-like"/>
    <property type="match status" value="1"/>
</dbReference>
<dbReference type="SUPFAM" id="SSF81383">
    <property type="entry name" value="F-box domain"/>
    <property type="match status" value="1"/>
</dbReference>
<gene>
    <name evidence="2" type="ORF">DFH08DRAFT_968485</name>
</gene>
<reference evidence="2" key="1">
    <citation type="submission" date="2023-03" db="EMBL/GenBank/DDBJ databases">
        <title>Massive genome expansion in bonnet fungi (Mycena s.s.) driven by repeated elements and novel gene families across ecological guilds.</title>
        <authorList>
            <consortium name="Lawrence Berkeley National Laboratory"/>
            <person name="Harder C.B."/>
            <person name="Miyauchi S."/>
            <person name="Viragh M."/>
            <person name="Kuo A."/>
            <person name="Thoen E."/>
            <person name="Andreopoulos B."/>
            <person name="Lu D."/>
            <person name="Skrede I."/>
            <person name="Drula E."/>
            <person name="Henrissat B."/>
            <person name="Morin E."/>
            <person name="Kohler A."/>
            <person name="Barry K."/>
            <person name="LaButti K."/>
            <person name="Morin E."/>
            <person name="Salamov A."/>
            <person name="Lipzen A."/>
            <person name="Mereny Z."/>
            <person name="Hegedus B."/>
            <person name="Baldrian P."/>
            <person name="Stursova M."/>
            <person name="Weitz H."/>
            <person name="Taylor A."/>
            <person name="Grigoriev I.V."/>
            <person name="Nagy L.G."/>
            <person name="Martin F."/>
            <person name="Kauserud H."/>
        </authorList>
    </citation>
    <scope>NUCLEOTIDE SEQUENCE</scope>
    <source>
        <strain evidence="2">CBHHK002</strain>
    </source>
</reference>
<dbReference type="InterPro" id="IPR001810">
    <property type="entry name" value="F-box_dom"/>
</dbReference>
<dbReference type="EMBL" id="JARIHO010000043">
    <property type="protein sequence ID" value="KAJ7325839.1"/>
    <property type="molecule type" value="Genomic_DNA"/>
</dbReference>